<reference evidence="5" key="1">
    <citation type="submission" date="2016-11" db="EMBL/GenBank/DDBJ databases">
        <title>Comparative genomic and phenotypic analysis of Granulibacter bethesdensis clinical isolates from patients with chronic granulomatous disease.</title>
        <authorList>
            <person name="Zarember K.A."/>
            <person name="Porcella S.F."/>
            <person name="Chu J."/>
            <person name="Ding L."/>
            <person name="Dahlstrom E."/>
            <person name="Barbian K."/>
            <person name="Martens C."/>
            <person name="Sykora L."/>
            <person name="Kramer S."/>
            <person name="Pettinato A.M."/>
            <person name="Hong H."/>
            <person name="Wald G."/>
            <person name="Berg L.J."/>
            <person name="Rogge L.S."/>
            <person name="Greenberg D.E."/>
            <person name="Falcone E.L."/>
            <person name="Neves J.F."/>
            <person name="Simoes M.J."/>
            <person name="Casal M."/>
            <person name="Rodriguez-Lopez F.C."/>
            <person name="Zelazny A."/>
            <person name="Gallin J.I."/>
            <person name="Holland S.M."/>
        </authorList>
    </citation>
    <scope>NUCLEOTIDE SEQUENCE [LARGE SCALE GENOMIC DNA]</scope>
    <source>
        <strain evidence="5">NIH9.1</strain>
    </source>
</reference>
<dbReference type="Gene3D" id="3.40.50.720">
    <property type="entry name" value="NAD(P)-binding Rossmann-like Domain"/>
    <property type="match status" value="1"/>
</dbReference>
<dbReference type="GO" id="GO:0003960">
    <property type="term" value="F:quinone reductase (NADPH) activity"/>
    <property type="evidence" value="ECO:0007669"/>
    <property type="project" value="UniProtKB-EC"/>
</dbReference>
<evidence type="ECO:0000256" key="1">
    <source>
        <dbReference type="ARBA" id="ARBA00022857"/>
    </source>
</evidence>
<dbReference type="Pfam" id="PF13602">
    <property type="entry name" value="ADH_zinc_N_2"/>
    <property type="match status" value="1"/>
</dbReference>
<dbReference type="InterPro" id="IPR036291">
    <property type="entry name" value="NAD(P)-bd_dom_sf"/>
</dbReference>
<dbReference type="EC" id="1.6.5.5" evidence="4"/>
<dbReference type="InterPro" id="IPR013154">
    <property type="entry name" value="ADH-like_N"/>
</dbReference>
<dbReference type="InterPro" id="IPR002364">
    <property type="entry name" value="Quin_OxRdtase/zeta-crystal_CS"/>
</dbReference>
<dbReference type="SMART" id="SM00829">
    <property type="entry name" value="PKS_ER"/>
    <property type="match status" value="1"/>
</dbReference>
<keyword evidence="2 4" id="KW-0560">Oxidoreductase</keyword>
<sequence>MNRGTTRDEQYNAGNMESMTLPDRMAMIRVDGAGGPETLRYESAPLPVSAAGPAEGEVLIHVRAAGINRPDLMQRSGLYPPPPDASPHLGLEVAGEVVALGAGVTTLQQGEKVTALTNGGGYAEYCTVPATQCLPYPEGFDDIRAAALPETFFTVWANVFMLGGLRKGERLLVHGGSGGIGSTAIQLASTLGATVYATAGGAEKCAACRAWGASESIDYKTENFADAVAEFTGKKGVDVILDMIGGSYLAGNIRSLAVGGRLVTIALQGGTKGEADLARVMTRRLTLTGSTLRPRSREEKAAIARALKEHVWPLLAAGRIGPHVHAVFPLHKAAEAHRLMESGAHTGKIILTTDG</sequence>
<dbReference type="GO" id="GO:0008270">
    <property type="term" value="F:zinc ion binding"/>
    <property type="evidence" value="ECO:0007669"/>
    <property type="project" value="InterPro"/>
</dbReference>
<gene>
    <name evidence="4" type="ORF">GbCGDNIH9_1348</name>
</gene>
<dbReference type="CDD" id="cd05276">
    <property type="entry name" value="p53_inducible_oxidoreductase"/>
    <property type="match status" value="1"/>
</dbReference>
<name>A0AAC9K7A5_9PROT</name>
<evidence type="ECO:0000313" key="4">
    <source>
        <dbReference type="EMBL" id="APH54646.1"/>
    </source>
</evidence>
<dbReference type="PROSITE" id="PS01162">
    <property type="entry name" value="QOR_ZETA_CRYSTAL"/>
    <property type="match status" value="1"/>
</dbReference>
<evidence type="ECO:0000256" key="2">
    <source>
        <dbReference type="ARBA" id="ARBA00023002"/>
    </source>
</evidence>
<organism evidence="4 5">
    <name type="scientific">Granulibacter bethesdensis</name>
    <dbReference type="NCBI Taxonomy" id="364410"/>
    <lineage>
        <taxon>Bacteria</taxon>
        <taxon>Pseudomonadati</taxon>
        <taxon>Pseudomonadota</taxon>
        <taxon>Alphaproteobacteria</taxon>
        <taxon>Acetobacterales</taxon>
        <taxon>Acetobacteraceae</taxon>
        <taxon>Granulibacter</taxon>
    </lineage>
</organism>
<dbReference type="InterPro" id="IPR014189">
    <property type="entry name" value="Quinone_OxRdtase_PIG3"/>
</dbReference>
<dbReference type="InterPro" id="IPR020843">
    <property type="entry name" value="ER"/>
</dbReference>
<feature type="domain" description="Enoyl reductase (ER)" evidence="3">
    <location>
        <begin position="34"/>
        <end position="351"/>
    </location>
</feature>
<dbReference type="Gene3D" id="3.90.180.10">
    <property type="entry name" value="Medium-chain alcohol dehydrogenases, catalytic domain"/>
    <property type="match status" value="1"/>
</dbReference>
<dbReference type="Pfam" id="PF08240">
    <property type="entry name" value="ADH_N"/>
    <property type="match status" value="1"/>
</dbReference>
<evidence type="ECO:0000259" key="3">
    <source>
        <dbReference type="SMART" id="SM00829"/>
    </source>
</evidence>
<dbReference type="SUPFAM" id="SSF51735">
    <property type="entry name" value="NAD(P)-binding Rossmann-fold domains"/>
    <property type="match status" value="1"/>
</dbReference>
<protein>
    <submittedName>
        <fullName evidence="4">Quinone oxidoreductase</fullName>
        <ecNumber evidence="4">1.6.5.5</ecNumber>
    </submittedName>
</protein>
<dbReference type="EMBL" id="CP018191">
    <property type="protein sequence ID" value="APH54646.1"/>
    <property type="molecule type" value="Genomic_DNA"/>
</dbReference>
<proteinExistence type="predicted"/>
<keyword evidence="1" id="KW-0521">NADP</keyword>
<dbReference type="Proteomes" id="UP000182373">
    <property type="component" value="Chromosome"/>
</dbReference>
<dbReference type="NCBIfam" id="TIGR02824">
    <property type="entry name" value="quinone_pig3"/>
    <property type="match status" value="1"/>
</dbReference>
<dbReference type="GO" id="GO:0070402">
    <property type="term" value="F:NADPH binding"/>
    <property type="evidence" value="ECO:0007669"/>
    <property type="project" value="TreeGrafter"/>
</dbReference>
<dbReference type="PANTHER" id="PTHR48106">
    <property type="entry name" value="QUINONE OXIDOREDUCTASE PIG3-RELATED"/>
    <property type="match status" value="1"/>
</dbReference>
<dbReference type="AlphaFoldDB" id="A0AAC9K7A5"/>
<dbReference type="InterPro" id="IPR011032">
    <property type="entry name" value="GroES-like_sf"/>
</dbReference>
<accession>A0AAC9K7A5</accession>
<dbReference type="PANTHER" id="PTHR48106:SF8">
    <property type="entry name" value="OS02G0805600 PROTEIN"/>
    <property type="match status" value="1"/>
</dbReference>
<dbReference type="SUPFAM" id="SSF50129">
    <property type="entry name" value="GroES-like"/>
    <property type="match status" value="1"/>
</dbReference>
<evidence type="ECO:0000313" key="5">
    <source>
        <dbReference type="Proteomes" id="UP000182373"/>
    </source>
</evidence>